<evidence type="ECO:0000256" key="5">
    <source>
        <dbReference type="SAM" id="MobiDB-lite"/>
    </source>
</evidence>
<protein>
    <recommendedName>
        <fullName evidence="4">25S rRNA adenine-N(1) methyltransferase</fullName>
        <ecNumber evidence="4">2.1.1.-</ecNumber>
    </recommendedName>
</protein>
<accession>A0A0L0NBA8</accession>
<evidence type="ECO:0000313" key="7">
    <source>
        <dbReference type="Proteomes" id="UP000036947"/>
    </source>
</evidence>
<dbReference type="Proteomes" id="UP000036947">
    <property type="component" value="Unassembled WGS sequence"/>
</dbReference>
<keyword evidence="3 4" id="KW-0949">S-adenosyl-L-methionine</keyword>
<sequence>MGAKKKQLLKSLKTGRPPTVKSARSMSRKVSRTLINSHHQLEKRRRQAAAKGDKDAEAAIIAEIASLGGLDHYQQASLQGQSLDRGGDTSKILLEWLPVPEMKSSGKRLKMLEVGSLCTRNACSTSGLFDMVHIDLNSQEPGIIQQDFMERPLPETEAAKFDIISLSLVLNFVPEAAGRGQMLLRTLNFLQDDPTSSLGISVLSFPSIFLVLPRSCITNARYLTQSRLEELMTTLGYELVQAKLTQKLAYSLWKRARPLASTSIEFTKREVNPGRTRNNFAITLKHPASQSA</sequence>
<dbReference type="PANTHER" id="PTHR21008:SF1">
    <property type="entry name" value="25S RRNA (ADENINE(2142)-N(1))-METHYLTRANSFERASE"/>
    <property type="match status" value="1"/>
</dbReference>
<dbReference type="InterPro" id="IPR029063">
    <property type="entry name" value="SAM-dependent_MTases_sf"/>
</dbReference>
<keyword evidence="4" id="KW-0539">Nucleus</keyword>
<reference evidence="6 7" key="1">
    <citation type="journal article" date="2015" name="BMC Genomics">
        <title>The genome of the truffle-parasite Tolypocladium ophioglossoides and the evolution of antifungal peptaibiotics.</title>
        <authorList>
            <person name="Quandt C.A."/>
            <person name="Bushley K.E."/>
            <person name="Spatafora J.W."/>
        </authorList>
    </citation>
    <scope>NUCLEOTIDE SEQUENCE [LARGE SCALE GENOMIC DNA]</scope>
    <source>
        <strain evidence="6 7">CBS 100239</strain>
    </source>
</reference>
<dbReference type="OrthoDB" id="5954793at2759"/>
<gene>
    <name evidence="6" type="ORF">TOPH_03710</name>
</gene>
<dbReference type="HAMAP" id="MF_03044">
    <property type="entry name" value="BMT2"/>
    <property type="match status" value="1"/>
</dbReference>
<dbReference type="EC" id="2.1.1.-" evidence="4"/>
<feature type="binding site" evidence="4">
    <location>
        <position position="135"/>
    </location>
    <ligand>
        <name>S-adenosyl-L-methionine</name>
        <dbReference type="ChEBI" id="CHEBI:59789"/>
    </ligand>
</feature>
<keyword evidence="7" id="KW-1185">Reference proteome</keyword>
<keyword evidence="1 4" id="KW-0489">Methyltransferase</keyword>
<dbReference type="EMBL" id="LFRF01000008">
    <property type="protein sequence ID" value="KND91447.1"/>
    <property type="molecule type" value="Genomic_DNA"/>
</dbReference>
<comment type="similarity">
    <text evidence="4">Belongs to the BMT2 family.</text>
</comment>
<dbReference type="GO" id="GO:0005730">
    <property type="term" value="C:nucleolus"/>
    <property type="evidence" value="ECO:0007669"/>
    <property type="project" value="UniProtKB-SubCell"/>
</dbReference>
<evidence type="ECO:0000313" key="6">
    <source>
        <dbReference type="EMBL" id="KND91447.1"/>
    </source>
</evidence>
<dbReference type="STRING" id="1163406.A0A0L0NBA8"/>
<feature type="region of interest" description="Disordered" evidence="5">
    <location>
        <begin position="1"/>
        <end position="30"/>
    </location>
</feature>
<proteinExistence type="inferred from homology"/>
<evidence type="ECO:0000256" key="3">
    <source>
        <dbReference type="ARBA" id="ARBA00022691"/>
    </source>
</evidence>
<dbReference type="PANTHER" id="PTHR21008">
    <property type="entry name" value="S-ADENOSYLMETHIONINE SENSOR UPSTREAM OF MTORC1-RELATED"/>
    <property type="match status" value="1"/>
</dbReference>
<evidence type="ECO:0000256" key="2">
    <source>
        <dbReference type="ARBA" id="ARBA00022679"/>
    </source>
</evidence>
<dbReference type="SUPFAM" id="SSF53335">
    <property type="entry name" value="S-adenosyl-L-methionine-dependent methyltransferases"/>
    <property type="match status" value="1"/>
</dbReference>
<comment type="function">
    <text evidence="4">S-adenosyl-L-methionine-dependent methyltransferase that specifically methylates the N(1) position of an adenine present in helix 65 in 25S rRNA.</text>
</comment>
<comment type="caution">
    <text evidence="6">The sequence shown here is derived from an EMBL/GenBank/DDBJ whole genome shotgun (WGS) entry which is preliminary data.</text>
</comment>
<dbReference type="InterPro" id="IPR021867">
    <property type="entry name" value="Bmt2/SAMTOR"/>
</dbReference>
<dbReference type="AlphaFoldDB" id="A0A0L0NBA8"/>
<dbReference type="Pfam" id="PF11968">
    <property type="entry name" value="Bmt2"/>
    <property type="match status" value="1"/>
</dbReference>
<keyword evidence="2 4" id="KW-0808">Transferase</keyword>
<feature type="binding site" evidence="4">
    <location>
        <position position="115"/>
    </location>
    <ligand>
        <name>S-adenosyl-L-methionine</name>
        <dbReference type="ChEBI" id="CHEBI:59789"/>
    </ligand>
</feature>
<organism evidence="6 7">
    <name type="scientific">Tolypocladium ophioglossoides (strain CBS 100239)</name>
    <name type="common">Snaketongue truffleclub</name>
    <name type="synonym">Elaphocordyceps ophioglossoides</name>
    <dbReference type="NCBI Taxonomy" id="1163406"/>
    <lineage>
        <taxon>Eukaryota</taxon>
        <taxon>Fungi</taxon>
        <taxon>Dikarya</taxon>
        <taxon>Ascomycota</taxon>
        <taxon>Pezizomycotina</taxon>
        <taxon>Sordariomycetes</taxon>
        <taxon>Hypocreomycetidae</taxon>
        <taxon>Hypocreales</taxon>
        <taxon>Ophiocordycipitaceae</taxon>
        <taxon>Tolypocladium</taxon>
    </lineage>
</organism>
<evidence type="ECO:0000256" key="1">
    <source>
        <dbReference type="ARBA" id="ARBA00022603"/>
    </source>
</evidence>
<dbReference type="GO" id="GO:0016433">
    <property type="term" value="F:rRNA (adenine) methyltransferase activity"/>
    <property type="evidence" value="ECO:0007669"/>
    <property type="project" value="UniProtKB-UniRule"/>
</dbReference>
<evidence type="ECO:0000256" key="4">
    <source>
        <dbReference type="HAMAP-Rule" id="MF_03044"/>
    </source>
</evidence>
<comment type="subcellular location">
    <subcellularLocation>
        <location evidence="4">Nucleus</location>
        <location evidence="4">Nucleolus</location>
    </subcellularLocation>
</comment>
<name>A0A0L0NBA8_TOLOC</name>